<evidence type="ECO:0000313" key="2">
    <source>
        <dbReference type="Proteomes" id="UP000266234"/>
    </source>
</evidence>
<dbReference type="AlphaFoldDB" id="A0A395T7V5"/>
<name>A0A395T7V5_9HYPO</name>
<protein>
    <submittedName>
        <fullName evidence="1">Uncharacterized protein</fullName>
    </submittedName>
</protein>
<organism evidence="1 2">
    <name type="scientific">Fusarium longipes</name>
    <dbReference type="NCBI Taxonomy" id="694270"/>
    <lineage>
        <taxon>Eukaryota</taxon>
        <taxon>Fungi</taxon>
        <taxon>Dikarya</taxon>
        <taxon>Ascomycota</taxon>
        <taxon>Pezizomycotina</taxon>
        <taxon>Sordariomycetes</taxon>
        <taxon>Hypocreomycetidae</taxon>
        <taxon>Hypocreales</taxon>
        <taxon>Nectriaceae</taxon>
        <taxon>Fusarium</taxon>
    </lineage>
</organism>
<proteinExistence type="predicted"/>
<keyword evidence="2" id="KW-1185">Reference proteome</keyword>
<evidence type="ECO:0000313" key="1">
    <source>
        <dbReference type="EMBL" id="RGP80741.1"/>
    </source>
</evidence>
<dbReference type="OrthoDB" id="5141127at2759"/>
<gene>
    <name evidence="1" type="ORF">FLONG3_1081</name>
</gene>
<reference evidence="1 2" key="1">
    <citation type="journal article" date="2018" name="PLoS Pathog.">
        <title>Evolution of structural diversity of trichothecenes, a family of toxins produced by plant pathogenic and entomopathogenic fungi.</title>
        <authorList>
            <person name="Proctor R.H."/>
            <person name="McCormick S.P."/>
            <person name="Kim H.S."/>
            <person name="Cardoza R.E."/>
            <person name="Stanley A.M."/>
            <person name="Lindo L."/>
            <person name="Kelly A."/>
            <person name="Brown D.W."/>
            <person name="Lee T."/>
            <person name="Vaughan M.M."/>
            <person name="Alexander N.J."/>
            <person name="Busman M."/>
            <person name="Gutierrez S."/>
        </authorList>
    </citation>
    <scope>NUCLEOTIDE SEQUENCE [LARGE SCALE GENOMIC DNA]</scope>
    <source>
        <strain evidence="1 2">NRRL 20695</strain>
    </source>
</reference>
<dbReference type="EMBL" id="PXOG01000024">
    <property type="protein sequence ID" value="RGP80741.1"/>
    <property type="molecule type" value="Genomic_DNA"/>
</dbReference>
<accession>A0A395T7V5</accession>
<dbReference type="Proteomes" id="UP000266234">
    <property type="component" value="Unassembled WGS sequence"/>
</dbReference>
<comment type="caution">
    <text evidence="1">The sequence shown here is derived from an EMBL/GenBank/DDBJ whole genome shotgun (WGS) entry which is preliminary data.</text>
</comment>
<sequence>MAVSDSGLTCEDIGKVESKASSFGGNGCSNGGHWELSYRGVYSGTASSRWTSRWTGDSTKHNRITLLDNYCSPGTNICGSKAACSGTEVDWDAKTTPDIYFVFRPEQIEFNSWSAGVEEAIREAVLEDSGKTADNIKVYVDNESLDSNSPETLPELKA</sequence>